<evidence type="ECO:0000313" key="2">
    <source>
        <dbReference type="Proteomes" id="UP000805193"/>
    </source>
</evidence>
<name>A0AC60P655_IXOPE</name>
<dbReference type="EMBL" id="JABSTQ010011150">
    <property type="protein sequence ID" value="KAG0414777.1"/>
    <property type="molecule type" value="Genomic_DNA"/>
</dbReference>
<reference evidence="1 2" key="1">
    <citation type="journal article" date="2020" name="Cell">
        <title>Large-Scale Comparative Analyses of Tick Genomes Elucidate Their Genetic Diversity and Vector Capacities.</title>
        <authorList>
            <consortium name="Tick Genome and Microbiome Consortium (TIGMIC)"/>
            <person name="Jia N."/>
            <person name="Wang J."/>
            <person name="Shi W."/>
            <person name="Du L."/>
            <person name="Sun Y."/>
            <person name="Zhan W."/>
            <person name="Jiang J.F."/>
            <person name="Wang Q."/>
            <person name="Zhang B."/>
            <person name="Ji P."/>
            <person name="Bell-Sakyi L."/>
            <person name="Cui X.M."/>
            <person name="Yuan T.T."/>
            <person name="Jiang B.G."/>
            <person name="Yang W.F."/>
            <person name="Lam T.T."/>
            <person name="Chang Q.C."/>
            <person name="Ding S.J."/>
            <person name="Wang X.J."/>
            <person name="Zhu J.G."/>
            <person name="Ruan X.D."/>
            <person name="Zhao L."/>
            <person name="Wei J.T."/>
            <person name="Ye R.Z."/>
            <person name="Que T.C."/>
            <person name="Du C.H."/>
            <person name="Zhou Y.H."/>
            <person name="Cheng J.X."/>
            <person name="Dai P.F."/>
            <person name="Guo W.B."/>
            <person name="Han X.H."/>
            <person name="Huang E.J."/>
            <person name="Li L.F."/>
            <person name="Wei W."/>
            <person name="Gao Y.C."/>
            <person name="Liu J.Z."/>
            <person name="Shao H.Z."/>
            <person name="Wang X."/>
            <person name="Wang C.C."/>
            <person name="Yang T.C."/>
            <person name="Huo Q.B."/>
            <person name="Li W."/>
            <person name="Chen H.Y."/>
            <person name="Chen S.E."/>
            <person name="Zhou L.G."/>
            <person name="Ni X.B."/>
            <person name="Tian J.H."/>
            <person name="Sheng Y."/>
            <person name="Liu T."/>
            <person name="Pan Y.S."/>
            <person name="Xia L.Y."/>
            <person name="Li J."/>
            <person name="Zhao F."/>
            <person name="Cao W.C."/>
        </authorList>
    </citation>
    <scope>NUCLEOTIDE SEQUENCE [LARGE SCALE GENOMIC DNA]</scope>
    <source>
        <strain evidence="1">Iper-2018</strain>
    </source>
</reference>
<accession>A0AC60P655</accession>
<sequence>MLSLLEDHTGQVLHDFAGHLPEHLTILFGSRDPYTPMVPQAPETPARIPNELTEPDRPQTPGQPGDLKWEVKKISLDGAIAHVKKHTARGKDGISAALAKCMGEETGAQLASILPDIVSGSPVLDDWMQYFCQNEEATRSDWRTIDLSL</sequence>
<evidence type="ECO:0000313" key="1">
    <source>
        <dbReference type="EMBL" id="KAG0414777.1"/>
    </source>
</evidence>
<protein>
    <submittedName>
        <fullName evidence="1">Uncharacterized protein</fullName>
    </submittedName>
</protein>
<organism evidence="1 2">
    <name type="scientific">Ixodes persulcatus</name>
    <name type="common">Taiga tick</name>
    <dbReference type="NCBI Taxonomy" id="34615"/>
    <lineage>
        <taxon>Eukaryota</taxon>
        <taxon>Metazoa</taxon>
        <taxon>Ecdysozoa</taxon>
        <taxon>Arthropoda</taxon>
        <taxon>Chelicerata</taxon>
        <taxon>Arachnida</taxon>
        <taxon>Acari</taxon>
        <taxon>Parasitiformes</taxon>
        <taxon>Ixodida</taxon>
        <taxon>Ixodoidea</taxon>
        <taxon>Ixodidae</taxon>
        <taxon>Ixodinae</taxon>
        <taxon>Ixodes</taxon>
    </lineage>
</organism>
<comment type="caution">
    <text evidence="1">The sequence shown here is derived from an EMBL/GenBank/DDBJ whole genome shotgun (WGS) entry which is preliminary data.</text>
</comment>
<keyword evidence="2" id="KW-1185">Reference proteome</keyword>
<gene>
    <name evidence="1" type="ORF">HPB47_008060</name>
</gene>
<proteinExistence type="predicted"/>
<dbReference type="Proteomes" id="UP000805193">
    <property type="component" value="Unassembled WGS sequence"/>
</dbReference>